<protein>
    <submittedName>
        <fullName evidence="2">Putative secreted protein</fullName>
    </submittedName>
</protein>
<sequence length="128" mass="14300">MHTLGPPGLLWFVLARHETCSIAITATAAAAVRGTIASRCRRLVYLVCHLDIWHHGPWDTHLPSYRGRSASNAMESGNSQMQFSLFAARRRDEGGLCMLMNGLETDRFQCVWEHMANRDMRGGTSLAL</sequence>
<dbReference type="AlphaFoldDB" id="A0A2M4DC45"/>
<feature type="chain" id="PRO_5014663122" evidence="1">
    <location>
        <begin position="22"/>
        <end position="128"/>
    </location>
</feature>
<organism evidence="2">
    <name type="scientific">Anopheles darlingi</name>
    <name type="common">Mosquito</name>
    <dbReference type="NCBI Taxonomy" id="43151"/>
    <lineage>
        <taxon>Eukaryota</taxon>
        <taxon>Metazoa</taxon>
        <taxon>Ecdysozoa</taxon>
        <taxon>Arthropoda</taxon>
        <taxon>Hexapoda</taxon>
        <taxon>Insecta</taxon>
        <taxon>Pterygota</taxon>
        <taxon>Neoptera</taxon>
        <taxon>Endopterygota</taxon>
        <taxon>Diptera</taxon>
        <taxon>Nematocera</taxon>
        <taxon>Culicoidea</taxon>
        <taxon>Culicidae</taxon>
        <taxon>Anophelinae</taxon>
        <taxon>Anopheles</taxon>
    </lineage>
</organism>
<evidence type="ECO:0000313" key="2">
    <source>
        <dbReference type="EMBL" id="MBW75170.1"/>
    </source>
</evidence>
<reference evidence="2" key="1">
    <citation type="submission" date="2018-01" db="EMBL/GenBank/DDBJ databases">
        <title>An insight into the sialome of Amazonian anophelines.</title>
        <authorList>
            <person name="Ribeiro J.M."/>
            <person name="Scarpassa V."/>
            <person name="Calvo E."/>
        </authorList>
    </citation>
    <scope>NUCLEOTIDE SEQUENCE</scope>
</reference>
<keyword evidence="1" id="KW-0732">Signal</keyword>
<proteinExistence type="predicted"/>
<evidence type="ECO:0000256" key="1">
    <source>
        <dbReference type="SAM" id="SignalP"/>
    </source>
</evidence>
<name>A0A2M4DC45_ANODA</name>
<accession>A0A2M4DC45</accession>
<feature type="signal peptide" evidence="1">
    <location>
        <begin position="1"/>
        <end position="21"/>
    </location>
</feature>
<dbReference type="EMBL" id="GGFL01010992">
    <property type="protein sequence ID" value="MBW75170.1"/>
    <property type="molecule type" value="Transcribed_RNA"/>
</dbReference>